<dbReference type="Proteomes" id="UP001610563">
    <property type="component" value="Unassembled WGS sequence"/>
</dbReference>
<evidence type="ECO:0008006" key="4">
    <source>
        <dbReference type="Google" id="ProtNLM"/>
    </source>
</evidence>
<dbReference type="EMBL" id="JBFTWV010000153">
    <property type="protein sequence ID" value="KAL2785170.1"/>
    <property type="molecule type" value="Genomic_DNA"/>
</dbReference>
<keyword evidence="3" id="KW-1185">Reference proteome</keyword>
<proteinExistence type="predicted"/>
<organism evidence="2 3">
    <name type="scientific">Aspergillus keveii</name>
    <dbReference type="NCBI Taxonomy" id="714993"/>
    <lineage>
        <taxon>Eukaryota</taxon>
        <taxon>Fungi</taxon>
        <taxon>Dikarya</taxon>
        <taxon>Ascomycota</taxon>
        <taxon>Pezizomycotina</taxon>
        <taxon>Eurotiomycetes</taxon>
        <taxon>Eurotiomycetidae</taxon>
        <taxon>Eurotiales</taxon>
        <taxon>Aspergillaceae</taxon>
        <taxon>Aspergillus</taxon>
        <taxon>Aspergillus subgen. Nidulantes</taxon>
    </lineage>
</organism>
<evidence type="ECO:0000313" key="3">
    <source>
        <dbReference type="Proteomes" id="UP001610563"/>
    </source>
</evidence>
<reference evidence="2 3" key="1">
    <citation type="submission" date="2024-07" db="EMBL/GenBank/DDBJ databases">
        <title>Section-level genome sequencing and comparative genomics of Aspergillus sections Usti and Cavernicolus.</title>
        <authorList>
            <consortium name="Lawrence Berkeley National Laboratory"/>
            <person name="Nybo J.L."/>
            <person name="Vesth T.C."/>
            <person name="Theobald S."/>
            <person name="Frisvad J.C."/>
            <person name="Larsen T.O."/>
            <person name="Kjaerboelling I."/>
            <person name="Rothschild-Mancinelli K."/>
            <person name="Lyhne E.K."/>
            <person name="Kogle M.E."/>
            <person name="Barry K."/>
            <person name="Clum A."/>
            <person name="Na H."/>
            <person name="Ledsgaard L."/>
            <person name="Lin J."/>
            <person name="Lipzen A."/>
            <person name="Kuo A."/>
            <person name="Riley R."/>
            <person name="Mondo S."/>
            <person name="Labutti K."/>
            <person name="Haridas S."/>
            <person name="Pangalinan J."/>
            <person name="Salamov A.A."/>
            <person name="Simmons B.A."/>
            <person name="Magnuson J.K."/>
            <person name="Chen J."/>
            <person name="Drula E."/>
            <person name="Henrissat B."/>
            <person name="Wiebenga A."/>
            <person name="Lubbers R.J."/>
            <person name="Gomes A.C."/>
            <person name="Makela M.R."/>
            <person name="Stajich J."/>
            <person name="Grigoriev I.V."/>
            <person name="Mortensen U.H."/>
            <person name="De Vries R.P."/>
            <person name="Baker S.E."/>
            <person name="Andersen M.R."/>
        </authorList>
    </citation>
    <scope>NUCLEOTIDE SEQUENCE [LARGE SCALE GENOMIC DNA]</scope>
    <source>
        <strain evidence="2 3">CBS 209.92</strain>
    </source>
</reference>
<keyword evidence="1" id="KW-0732">Signal</keyword>
<name>A0ABR4FPJ1_9EURO</name>
<accession>A0ABR4FPJ1</accession>
<feature type="chain" id="PRO_5046894738" description="Secreted protein" evidence="1">
    <location>
        <begin position="21"/>
        <end position="93"/>
    </location>
</feature>
<gene>
    <name evidence="2" type="ORF">BJX66DRAFT_67557</name>
</gene>
<protein>
    <recommendedName>
        <fullName evidence="4">Secreted protein</fullName>
    </recommendedName>
</protein>
<feature type="signal peptide" evidence="1">
    <location>
        <begin position="1"/>
        <end position="20"/>
    </location>
</feature>
<sequence length="93" mass="10898">MTLKCEWISLFRLVWILGLGARSSIPQRSRTKHKQRRLCLRRLSETPCSVQCDSMWIRESRGKHDLTSEMPISNIILIFFEKSQQCRGFSGNI</sequence>
<evidence type="ECO:0000256" key="1">
    <source>
        <dbReference type="SAM" id="SignalP"/>
    </source>
</evidence>
<comment type="caution">
    <text evidence="2">The sequence shown here is derived from an EMBL/GenBank/DDBJ whole genome shotgun (WGS) entry which is preliminary data.</text>
</comment>
<evidence type="ECO:0000313" key="2">
    <source>
        <dbReference type="EMBL" id="KAL2785170.1"/>
    </source>
</evidence>